<sequence>MTPLRLLLSIVAAFFFIAATAMAADAPTTVRIAYPQAGTNISAQVGMVLEKTDILKKNGFAPEMFAMSNGRDMKLALVSDKVDIIMTSEANFVVLLAEGFESYGIASLGEGGNMALTVKTNSGIERPDQLRGKTVGTIFGTSLHRPAIEWTEGVTGVKIISMPNIGALVAALESNKIDAAMLWDPHLTDGVTKGSFRVLRQEPLELIAISSKKFAERNPGALERFQKGFKEAVFYFVTNKQQVNKWYSEVSKVDYKLIDKVSRINRNYDKKRLEKIDIRISPTFIDKMKKTGAFLQAHKITTKNPAIESAVRNPK</sequence>
<dbReference type="SUPFAM" id="SSF53850">
    <property type="entry name" value="Periplasmic binding protein-like II"/>
    <property type="match status" value="1"/>
</dbReference>
<protein>
    <submittedName>
        <fullName evidence="3">ABC transporter substrate-binding protein</fullName>
    </submittedName>
</protein>
<dbReference type="Proteomes" id="UP000811899">
    <property type="component" value="Unassembled WGS sequence"/>
</dbReference>
<feature type="domain" description="SsuA/THI5-like" evidence="2">
    <location>
        <begin position="63"/>
        <end position="239"/>
    </location>
</feature>
<dbReference type="EMBL" id="JAHCVJ010000007">
    <property type="protein sequence ID" value="MBT0665858.1"/>
    <property type="molecule type" value="Genomic_DNA"/>
</dbReference>
<evidence type="ECO:0000259" key="2">
    <source>
        <dbReference type="Pfam" id="PF09084"/>
    </source>
</evidence>
<proteinExistence type="predicted"/>
<gene>
    <name evidence="3" type="ORF">KI809_16225</name>
</gene>
<name>A0AAW4L9W4_9BACT</name>
<dbReference type="Gene3D" id="3.40.190.10">
    <property type="entry name" value="Periplasmic binding protein-like II"/>
    <property type="match status" value="2"/>
</dbReference>
<dbReference type="InterPro" id="IPR015168">
    <property type="entry name" value="SsuA/THI5"/>
</dbReference>
<accession>A0AAW4L9W4</accession>
<dbReference type="AlphaFoldDB" id="A0AAW4L9W4"/>
<keyword evidence="4" id="KW-1185">Reference proteome</keyword>
<keyword evidence="1" id="KW-0732">Signal</keyword>
<dbReference type="Pfam" id="PF09084">
    <property type="entry name" value="NMT1"/>
    <property type="match status" value="1"/>
</dbReference>
<evidence type="ECO:0000256" key="1">
    <source>
        <dbReference type="SAM" id="SignalP"/>
    </source>
</evidence>
<evidence type="ECO:0000313" key="3">
    <source>
        <dbReference type="EMBL" id="MBT0665858.1"/>
    </source>
</evidence>
<organism evidence="3 4">
    <name type="scientific">Geoanaerobacter pelophilus</name>
    <dbReference type="NCBI Taxonomy" id="60036"/>
    <lineage>
        <taxon>Bacteria</taxon>
        <taxon>Pseudomonadati</taxon>
        <taxon>Thermodesulfobacteriota</taxon>
        <taxon>Desulfuromonadia</taxon>
        <taxon>Geobacterales</taxon>
        <taxon>Geobacteraceae</taxon>
        <taxon>Geoanaerobacter</taxon>
    </lineage>
</organism>
<feature type="chain" id="PRO_5043845656" evidence="1">
    <location>
        <begin position="24"/>
        <end position="315"/>
    </location>
</feature>
<comment type="caution">
    <text evidence="3">The sequence shown here is derived from an EMBL/GenBank/DDBJ whole genome shotgun (WGS) entry which is preliminary data.</text>
</comment>
<dbReference type="RefSeq" id="WP_214172626.1">
    <property type="nucleotide sequence ID" value="NZ_JAHCVJ010000007.1"/>
</dbReference>
<reference evidence="3 4" key="1">
    <citation type="submission" date="2021-05" db="EMBL/GenBank/DDBJ databases">
        <title>The draft genome of Geobacter pelophilus DSM 12255.</title>
        <authorList>
            <person name="Xu Z."/>
            <person name="Masuda Y."/>
            <person name="Itoh H."/>
            <person name="Senoo K."/>
        </authorList>
    </citation>
    <scope>NUCLEOTIDE SEQUENCE [LARGE SCALE GENOMIC DNA]</scope>
    <source>
        <strain evidence="3 4">DSM 12255</strain>
    </source>
</reference>
<evidence type="ECO:0000313" key="4">
    <source>
        <dbReference type="Proteomes" id="UP000811899"/>
    </source>
</evidence>
<feature type="signal peptide" evidence="1">
    <location>
        <begin position="1"/>
        <end position="23"/>
    </location>
</feature>
<dbReference type="PANTHER" id="PTHR30024">
    <property type="entry name" value="ALIPHATIC SULFONATES-BINDING PROTEIN-RELATED"/>
    <property type="match status" value="1"/>
</dbReference>